<reference evidence="3" key="1">
    <citation type="submission" date="2020-07" db="EMBL/GenBank/DDBJ databases">
        <title>novel species isolated from the respiratory tract of Marmot.</title>
        <authorList>
            <person name="Zhang G."/>
        </authorList>
    </citation>
    <scope>NUCLEOTIDE SEQUENCE [LARGE SCALE GENOMIC DNA]</scope>
    <source>
        <strain evidence="3">686</strain>
    </source>
</reference>
<evidence type="ECO:0000313" key="2">
    <source>
        <dbReference type="EMBL" id="QMT03134.1"/>
    </source>
</evidence>
<dbReference type="Proteomes" id="UP000515663">
    <property type="component" value="Chromosome"/>
</dbReference>
<dbReference type="PANTHER" id="PTHR34075">
    <property type="entry name" value="BLR3430 PROTEIN"/>
    <property type="match status" value="1"/>
</dbReference>
<sequence>MGDPADLITSPTSVYLVIVNTTQSLSPPVGVDPRPVMERAGHGAWTVAGSRCARCARAVAYRWARCPGCAGELVPENFGDTGTVWSRTVVNIAVGPHVPPYEIAYVDLDDGPRVLAHVTGNPVAIGAAVRLVEPSADGDLSVEAVHR</sequence>
<dbReference type="Pfam" id="PF01796">
    <property type="entry name" value="OB_ChsH2_C"/>
    <property type="match status" value="1"/>
</dbReference>
<keyword evidence="3" id="KW-1185">Reference proteome</keyword>
<gene>
    <name evidence="2" type="ORF">H1R19_08495</name>
</gene>
<evidence type="ECO:0000313" key="3">
    <source>
        <dbReference type="Proteomes" id="UP000515663"/>
    </source>
</evidence>
<dbReference type="PANTHER" id="PTHR34075:SF5">
    <property type="entry name" value="BLR3430 PROTEIN"/>
    <property type="match status" value="1"/>
</dbReference>
<dbReference type="AlphaFoldDB" id="A0A7D7M054"/>
<evidence type="ECO:0000259" key="1">
    <source>
        <dbReference type="Pfam" id="PF01796"/>
    </source>
</evidence>
<accession>A0A7D7M054</accession>
<organism evidence="2 3">
    <name type="scientific">Gordonia jinghuaiqii</name>
    <dbReference type="NCBI Taxonomy" id="2758710"/>
    <lineage>
        <taxon>Bacteria</taxon>
        <taxon>Bacillati</taxon>
        <taxon>Actinomycetota</taxon>
        <taxon>Actinomycetes</taxon>
        <taxon>Mycobacteriales</taxon>
        <taxon>Gordoniaceae</taxon>
        <taxon>Gordonia</taxon>
    </lineage>
</organism>
<dbReference type="SUPFAM" id="SSF50249">
    <property type="entry name" value="Nucleic acid-binding proteins"/>
    <property type="match status" value="1"/>
</dbReference>
<protein>
    <submittedName>
        <fullName evidence="2">OB-fold domain-containing protein</fullName>
    </submittedName>
</protein>
<feature type="domain" description="ChsH2 C-terminal OB-fold" evidence="1">
    <location>
        <begin position="79"/>
        <end position="132"/>
    </location>
</feature>
<proteinExistence type="predicted"/>
<name>A0A7D7M054_9ACTN</name>
<dbReference type="InterPro" id="IPR012340">
    <property type="entry name" value="NA-bd_OB-fold"/>
</dbReference>
<dbReference type="EMBL" id="CP059491">
    <property type="protein sequence ID" value="QMT03134.1"/>
    <property type="molecule type" value="Genomic_DNA"/>
</dbReference>
<dbReference type="KEGG" id="gji:H1R19_08495"/>
<dbReference type="InterPro" id="IPR052513">
    <property type="entry name" value="Thioester_dehydratase-like"/>
</dbReference>
<dbReference type="InterPro" id="IPR002878">
    <property type="entry name" value="ChsH2_C"/>
</dbReference>